<dbReference type="KEGG" id="nhm:NHE_0098"/>
<reference evidence="1 2" key="1">
    <citation type="submission" date="2014-03" db="EMBL/GenBank/DDBJ databases">
        <title>Sequencing and Comparison of Genomes and Transcriptome Profiles of Human Ehrlichiosis Agents.</title>
        <authorList>
            <person name="Lin M."/>
            <person name="Daugherty S.C."/>
            <person name="Nagaraj S."/>
            <person name="Cheng Z."/>
            <person name="Xiong Q."/>
            <person name="Lin F.-Y."/>
            <person name="Sengamalay N."/>
            <person name="Ott S."/>
            <person name="Godinez A."/>
            <person name="Tallon L.J."/>
            <person name="Sadzewicz L."/>
            <person name="Fraser C.M."/>
            <person name="Dunning Hotopp J.C."/>
            <person name="Rikihisa Y."/>
        </authorList>
    </citation>
    <scope>NUCLEOTIDE SEQUENCE [LARGE SCALE GENOMIC DNA]</scope>
    <source>
        <strain evidence="1 2">Oregon</strain>
    </source>
</reference>
<protein>
    <submittedName>
        <fullName evidence="1">Uncharacterized protein</fullName>
    </submittedName>
</protein>
<dbReference type="AlphaFoldDB" id="X5H320"/>
<gene>
    <name evidence="1" type="ORF">NHE_0098</name>
</gene>
<dbReference type="Proteomes" id="UP000023755">
    <property type="component" value="Chromosome"/>
</dbReference>
<dbReference type="PROSITE" id="PS51257">
    <property type="entry name" value="PROKAR_LIPOPROTEIN"/>
    <property type="match status" value="1"/>
</dbReference>
<accession>X5H320</accession>
<keyword evidence="2" id="KW-1185">Reference proteome</keyword>
<organism evidence="1 2">
    <name type="scientific">Neorickettsia helminthoeca str. Oregon</name>
    <dbReference type="NCBI Taxonomy" id="1286528"/>
    <lineage>
        <taxon>Bacteria</taxon>
        <taxon>Pseudomonadati</taxon>
        <taxon>Pseudomonadota</taxon>
        <taxon>Alphaproteobacteria</taxon>
        <taxon>Rickettsiales</taxon>
        <taxon>Anaplasmataceae</taxon>
        <taxon>Neorickettsia</taxon>
    </lineage>
</organism>
<dbReference type="STRING" id="1286528.NHE_0098"/>
<evidence type="ECO:0000313" key="1">
    <source>
        <dbReference type="EMBL" id="AHX11068.1"/>
    </source>
</evidence>
<evidence type="ECO:0000313" key="2">
    <source>
        <dbReference type="Proteomes" id="UP000023755"/>
    </source>
</evidence>
<sequence>MDTTIKLCIALAVVCALLLLLILALLACLRCHRGQIQVEVPSSAVKTPSIVVYDKANPAPRPIGEYPGCFVKHNGIYLVLPAGSVAALHTTISDLTRVMKLLYGSVSPIPRIDGTAFYLAGAGFSKPQDCYDSTGIRFLGIKCEKDPTEVPQSELEPYLYGLILRTFEAVAGTHTSPGAALSMAFYPDMFEGNTEERCAILKRSFERAVKKFAGDDPGSLTQKLGVSQVWILIPDREYAKAVSEAFSCEEPQQSRGL</sequence>
<proteinExistence type="predicted"/>
<name>X5H320_9RICK</name>
<dbReference type="EMBL" id="CP007481">
    <property type="protein sequence ID" value="AHX11068.1"/>
    <property type="molecule type" value="Genomic_DNA"/>
</dbReference>
<dbReference type="HOGENOM" id="CLU_1081096_0_0_5"/>